<comment type="caution">
    <text evidence="2">The sequence shown here is derived from an EMBL/GenBank/DDBJ whole genome shotgun (WGS) entry which is preliminary data.</text>
</comment>
<dbReference type="Proteomes" id="UP001501175">
    <property type="component" value="Unassembled WGS sequence"/>
</dbReference>
<name>A0ABP8MJP9_9BACT</name>
<dbReference type="EMBL" id="BAABHD010000010">
    <property type="protein sequence ID" value="GAA4450158.1"/>
    <property type="molecule type" value="Genomic_DNA"/>
</dbReference>
<keyword evidence="1" id="KW-1133">Transmembrane helix</keyword>
<evidence type="ECO:0000313" key="3">
    <source>
        <dbReference type="Proteomes" id="UP001501175"/>
    </source>
</evidence>
<keyword evidence="3" id="KW-1185">Reference proteome</keyword>
<organism evidence="2 3">
    <name type="scientific">Nibrella saemangeumensis</name>
    <dbReference type="NCBI Taxonomy" id="1084526"/>
    <lineage>
        <taxon>Bacteria</taxon>
        <taxon>Pseudomonadati</taxon>
        <taxon>Bacteroidota</taxon>
        <taxon>Cytophagia</taxon>
        <taxon>Cytophagales</taxon>
        <taxon>Spirosomataceae</taxon>
        <taxon>Nibrella</taxon>
    </lineage>
</organism>
<feature type="transmembrane region" description="Helical" evidence="1">
    <location>
        <begin position="158"/>
        <end position="175"/>
    </location>
</feature>
<reference evidence="3" key="1">
    <citation type="journal article" date="2019" name="Int. J. Syst. Evol. Microbiol.">
        <title>The Global Catalogue of Microorganisms (GCM) 10K type strain sequencing project: providing services to taxonomists for standard genome sequencing and annotation.</title>
        <authorList>
            <consortium name="The Broad Institute Genomics Platform"/>
            <consortium name="The Broad Institute Genome Sequencing Center for Infectious Disease"/>
            <person name="Wu L."/>
            <person name="Ma J."/>
        </authorList>
    </citation>
    <scope>NUCLEOTIDE SEQUENCE [LARGE SCALE GENOMIC DNA]</scope>
    <source>
        <strain evidence="3">JCM 17927</strain>
    </source>
</reference>
<evidence type="ECO:0000313" key="2">
    <source>
        <dbReference type="EMBL" id="GAA4450158.1"/>
    </source>
</evidence>
<evidence type="ECO:0008006" key="4">
    <source>
        <dbReference type="Google" id="ProtNLM"/>
    </source>
</evidence>
<sequence>MGILLLLRLPTLAQDHIIRKDGQQIKARILSTDQTYIRYKRFDNLTGPDYFIYKTEVDRIEYEKKAPVPEITGDVATLEKQAARYQKNGLLYSLLGGGAILAGAGTFLVVQNSYNSYRDQLLTTNATFTDWHQTNYGRAPSADDLVQPKNLLTFGSPGIYAAGAGLVGGVVLGLIGQHNAKLARETRRTIAQKRQFSMSPYHQAGSRLTGVHLTLTF</sequence>
<gene>
    <name evidence="2" type="ORF">GCM10023189_10420</name>
</gene>
<keyword evidence="1" id="KW-0472">Membrane</keyword>
<accession>A0ABP8MJP9</accession>
<evidence type="ECO:0000256" key="1">
    <source>
        <dbReference type="SAM" id="Phobius"/>
    </source>
</evidence>
<protein>
    <recommendedName>
        <fullName evidence="4">DUF5683 domain-containing protein</fullName>
    </recommendedName>
</protein>
<keyword evidence="1" id="KW-0812">Transmembrane</keyword>
<proteinExistence type="predicted"/>
<feature type="transmembrane region" description="Helical" evidence="1">
    <location>
        <begin position="90"/>
        <end position="110"/>
    </location>
</feature>